<accession>A0ABN7B5L5</accession>
<reference evidence="2 3" key="1">
    <citation type="submission" date="2023-09" db="EMBL/GenBank/DDBJ databases">
        <title>Nesidiocoris tenuis whole genome shotgun sequence.</title>
        <authorList>
            <person name="Shibata T."/>
            <person name="Shimoda M."/>
            <person name="Kobayashi T."/>
            <person name="Uehara T."/>
        </authorList>
    </citation>
    <scope>NUCLEOTIDE SEQUENCE [LARGE SCALE GENOMIC DNA]</scope>
    <source>
        <strain evidence="2 3">Japan</strain>
    </source>
</reference>
<feature type="signal peptide" evidence="1">
    <location>
        <begin position="1"/>
        <end position="15"/>
    </location>
</feature>
<name>A0ABN7B5L5_9HEMI</name>
<proteinExistence type="predicted"/>
<dbReference type="PANTHER" id="PTHR47771">
    <property type="entry name" value="LD27203P-RELATED"/>
    <property type="match status" value="1"/>
</dbReference>
<keyword evidence="1" id="KW-0732">Signal</keyword>
<evidence type="ECO:0000313" key="2">
    <source>
        <dbReference type="EMBL" id="BES99701.1"/>
    </source>
</evidence>
<feature type="chain" id="PRO_5045868856" evidence="1">
    <location>
        <begin position="16"/>
        <end position="328"/>
    </location>
</feature>
<evidence type="ECO:0000313" key="3">
    <source>
        <dbReference type="Proteomes" id="UP001307889"/>
    </source>
</evidence>
<sequence length="328" mass="37500">MRVLICAVVFYVVSASDDVKDRRIVIDSFADFRDMVNFIRKYPNGNFEHLNDNSVGLNLDYQHPNRTKITLDSNYQTVVARYPKMSLVYTENKDSSFTSTGTRRQDTDAANSTIEKSGTEISQEEILQIIQEIPVPYPVKIEKNVHYPVPVPYDQPVPIHVSQPYPIRIEKKIPVPVAVRVPQPIPIIKNIPVPVEVPVDNPVPYPVYKSVPFYIQKNVPYPVYKEIPMSVEVPEPVKKEIIVPVTVEKKIPLFVPKPVPYEIKVPIPRTIRVESPYKYKSTNITISQANFAQVLKDDEFTSSKSLEFPVEFTNQNGWTPVFSEQKDS</sequence>
<keyword evidence="3" id="KW-1185">Reference proteome</keyword>
<dbReference type="EMBL" id="AP028918">
    <property type="protein sequence ID" value="BES99701.1"/>
    <property type="molecule type" value="Genomic_DNA"/>
</dbReference>
<protein>
    <submittedName>
        <fullName evidence="2">Uncharacterized protein</fullName>
    </submittedName>
</protein>
<dbReference type="Proteomes" id="UP001307889">
    <property type="component" value="Chromosome 10"/>
</dbReference>
<dbReference type="PANTHER" id="PTHR47771:SF14">
    <property type="entry name" value="RH73259P"/>
    <property type="match status" value="1"/>
</dbReference>
<gene>
    <name evidence="2" type="ORF">NTJ_12518</name>
</gene>
<evidence type="ECO:0000256" key="1">
    <source>
        <dbReference type="SAM" id="SignalP"/>
    </source>
</evidence>
<organism evidence="2 3">
    <name type="scientific">Nesidiocoris tenuis</name>
    <dbReference type="NCBI Taxonomy" id="355587"/>
    <lineage>
        <taxon>Eukaryota</taxon>
        <taxon>Metazoa</taxon>
        <taxon>Ecdysozoa</taxon>
        <taxon>Arthropoda</taxon>
        <taxon>Hexapoda</taxon>
        <taxon>Insecta</taxon>
        <taxon>Pterygota</taxon>
        <taxon>Neoptera</taxon>
        <taxon>Paraneoptera</taxon>
        <taxon>Hemiptera</taxon>
        <taxon>Heteroptera</taxon>
        <taxon>Panheteroptera</taxon>
        <taxon>Cimicomorpha</taxon>
        <taxon>Miridae</taxon>
        <taxon>Dicyphina</taxon>
        <taxon>Nesidiocoris</taxon>
    </lineage>
</organism>